<protein>
    <submittedName>
        <fullName evidence="1">Uncharacterized protein</fullName>
    </submittedName>
</protein>
<dbReference type="EMBL" id="FSSB01000018">
    <property type="protein sequence ID" value="SIO95398.1"/>
    <property type="molecule type" value="Genomic_DNA"/>
</dbReference>
<evidence type="ECO:0000313" key="2">
    <source>
        <dbReference type="Proteomes" id="UP000184774"/>
    </source>
</evidence>
<accession>A0A1N6M7H3</accession>
<dbReference type="Proteomes" id="UP000184774">
    <property type="component" value="Unassembled WGS sequence"/>
</dbReference>
<reference evidence="1 2" key="1">
    <citation type="submission" date="2016-12" db="EMBL/GenBank/DDBJ databases">
        <authorList>
            <person name="Song W.-J."/>
            <person name="Kurnit D.M."/>
        </authorList>
    </citation>
    <scope>NUCLEOTIDE SEQUENCE [LARGE SCALE GENOMIC DNA]</scope>
    <source>
        <strain evidence="1 2">CECT 9026</strain>
    </source>
</reference>
<dbReference type="AlphaFoldDB" id="A0A1N6M7H3"/>
<proteinExistence type="predicted"/>
<gene>
    <name evidence="1" type="ORF">VSP9026_03141</name>
</gene>
<dbReference type="OrthoDB" id="9804920at2"/>
<sequence length="103" mass="11377">MDADKFTILVKEQARDFSVEWSEGDNVGVSAQAQEWLNNLSSQHKALLREVLEETVDISLIKLFEIMDGVHSSNAEPVEASIGNSRISGKGCSQLHDLYASKI</sequence>
<name>A0A1N6M7H3_9VIBR</name>
<organism evidence="1 2">
    <name type="scientific">Vibrio spartinae</name>
    <dbReference type="NCBI Taxonomy" id="1918945"/>
    <lineage>
        <taxon>Bacteria</taxon>
        <taxon>Pseudomonadati</taxon>
        <taxon>Pseudomonadota</taxon>
        <taxon>Gammaproteobacteria</taxon>
        <taxon>Vibrionales</taxon>
        <taxon>Vibrionaceae</taxon>
        <taxon>Vibrio</taxon>
    </lineage>
</organism>
<evidence type="ECO:0000313" key="1">
    <source>
        <dbReference type="EMBL" id="SIO95398.1"/>
    </source>
</evidence>
<dbReference type="RefSeq" id="WP_074373888.1">
    <property type="nucleotide sequence ID" value="NZ_AP024907.1"/>
</dbReference>